<dbReference type="InterPro" id="IPR044730">
    <property type="entry name" value="RNase_H-like_dom_plant"/>
</dbReference>
<dbReference type="PANTHER" id="PTHR47074:SF11">
    <property type="entry name" value="REVERSE TRANSCRIPTASE-LIKE PROTEIN"/>
    <property type="match status" value="1"/>
</dbReference>
<reference evidence="2 3" key="1">
    <citation type="submission" date="2024-04" db="EMBL/GenBank/DDBJ databases">
        <authorList>
            <person name="Fracassetti M."/>
        </authorList>
    </citation>
    <scope>NUCLEOTIDE SEQUENCE [LARGE SCALE GENOMIC DNA]</scope>
</reference>
<sequence length="193" mass="22088">MFNNRKAQEGEIVGKALNYWEEFRDLHVKELEPRDRERPTRESPPPGWVKVNVDAAVFKDEGTRFGVVARDENGHFVMAAVCRERVQWSPKLAEIKAIDFGLKQLERYGFPTAIVETDCQSAFLALKQTEVSRLEAGALIVDLQIAAKRLDSIQWNFARRECNGVAHLLAHTSCNWDAQEHWEARPPMSLLPF</sequence>
<keyword evidence="3" id="KW-1185">Reference proteome</keyword>
<dbReference type="Pfam" id="PF13456">
    <property type="entry name" value="RVT_3"/>
    <property type="match status" value="1"/>
</dbReference>
<dbReference type="Gene3D" id="3.30.420.10">
    <property type="entry name" value="Ribonuclease H-like superfamily/Ribonuclease H"/>
    <property type="match status" value="1"/>
</dbReference>
<dbReference type="Proteomes" id="UP001497516">
    <property type="component" value="Chromosome 3"/>
</dbReference>
<dbReference type="PANTHER" id="PTHR47074">
    <property type="entry name" value="BNAC02G40300D PROTEIN"/>
    <property type="match status" value="1"/>
</dbReference>
<feature type="domain" description="RNase H type-1" evidence="1">
    <location>
        <begin position="52"/>
        <end position="171"/>
    </location>
</feature>
<evidence type="ECO:0000313" key="2">
    <source>
        <dbReference type="EMBL" id="CAL1374801.1"/>
    </source>
</evidence>
<dbReference type="InterPro" id="IPR052929">
    <property type="entry name" value="RNase_H-like_EbsB-rel"/>
</dbReference>
<dbReference type="AlphaFoldDB" id="A0AAV2DMB1"/>
<dbReference type="CDD" id="cd06222">
    <property type="entry name" value="RNase_H_like"/>
    <property type="match status" value="1"/>
</dbReference>
<protein>
    <recommendedName>
        <fullName evidence="1">RNase H type-1 domain-containing protein</fullName>
    </recommendedName>
</protein>
<dbReference type="GO" id="GO:0004523">
    <property type="term" value="F:RNA-DNA hybrid ribonuclease activity"/>
    <property type="evidence" value="ECO:0007669"/>
    <property type="project" value="InterPro"/>
</dbReference>
<dbReference type="InterPro" id="IPR012337">
    <property type="entry name" value="RNaseH-like_sf"/>
</dbReference>
<organism evidence="2 3">
    <name type="scientific">Linum trigynum</name>
    <dbReference type="NCBI Taxonomy" id="586398"/>
    <lineage>
        <taxon>Eukaryota</taxon>
        <taxon>Viridiplantae</taxon>
        <taxon>Streptophyta</taxon>
        <taxon>Embryophyta</taxon>
        <taxon>Tracheophyta</taxon>
        <taxon>Spermatophyta</taxon>
        <taxon>Magnoliopsida</taxon>
        <taxon>eudicotyledons</taxon>
        <taxon>Gunneridae</taxon>
        <taxon>Pentapetalae</taxon>
        <taxon>rosids</taxon>
        <taxon>fabids</taxon>
        <taxon>Malpighiales</taxon>
        <taxon>Linaceae</taxon>
        <taxon>Linum</taxon>
    </lineage>
</organism>
<dbReference type="InterPro" id="IPR002156">
    <property type="entry name" value="RNaseH_domain"/>
</dbReference>
<name>A0AAV2DMB1_9ROSI</name>
<dbReference type="EMBL" id="OZ034816">
    <property type="protein sequence ID" value="CAL1374801.1"/>
    <property type="molecule type" value="Genomic_DNA"/>
</dbReference>
<dbReference type="GO" id="GO:0003676">
    <property type="term" value="F:nucleic acid binding"/>
    <property type="evidence" value="ECO:0007669"/>
    <property type="project" value="InterPro"/>
</dbReference>
<dbReference type="SUPFAM" id="SSF53098">
    <property type="entry name" value="Ribonuclease H-like"/>
    <property type="match status" value="1"/>
</dbReference>
<evidence type="ECO:0000259" key="1">
    <source>
        <dbReference type="Pfam" id="PF13456"/>
    </source>
</evidence>
<gene>
    <name evidence="2" type="ORF">LTRI10_LOCUS16643</name>
</gene>
<proteinExistence type="predicted"/>
<accession>A0AAV2DMB1</accession>
<evidence type="ECO:0000313" key="3">
    <source>
        <dbReference type="Proteomes" id="UP001497516"/>
    </source>
</evidence>
<dbReference type="InterPro" id="IPR036397">
    <property type="entry name" value="RNaseH_sf"/>
</dbReference>